<dbReference type="InterPro" id="IPR011990">
    <property type="entry name" value="TPR-like_helical_dom_sf"/>
</dbReference>
<dbReference type="Gene3D" id="1.25.40.390">
    <property type="match status" value="1"/>
</dbReference>
<feature type="domain" description="RagB/SusD" evidence="6">
    <location>
        <begin position="285"/>
        <end position="551"/>
    </location>
</feature>
<dbReference type="PROSITE" id="PS51257">
    <property type="entry name" value="PROKAR_LIPOPROTEIN"/>
    <property type="match status" value="1"/>
</dbReference>
<accession>A0ABV2T890</accession>
<proteinExistence type="inferred from homology"/>
<evidence type="ECO:0000256" key="4">
    <source>
        <dbReference type="ARBA" id="ARBA00023136"/>
    </source>
</evidence>
<keyword evidence="5" id="KW-0998">Cell outer membrane</keyword>
<dbReference type="Pfam" id="PF14322">
    <property type="entry name" value="SusD-like_3"/>
    <property type="match status" value="1"/>
</dbReference>
<keyword evidence="9" id="KW-1185">Reference proteome</keyword>
<dbReference type="InterPro" id="IPR012944">
    <property type="entry name" value="SusD_RagB_dom"/>
</dbReference>
<evidence type="ECO:0000256" key="2">
    <source>
        <dbReference type="ARBA" id="ARBA00006275"/>
    </source>
</evidence>
<dbReference type="RefSeq" id="WP_354661795.1">
    <property type="nucleotide sequence ID" value="NZ_JBEXAC010000002.1"/>
</dbReference>
<evidence type="ECO:0000259" key="7">
    <source>
        <dbReference type="Pfam" id="PF14322"/>
    </source>
</evidence>
<dbReference type="SUPFAM" id="SSF48452">
    <property type="entry name" value="TPR-like"/>
    <property type="match status" value="1"/>
</dbReference>
<feature type="domain" description="SusD-like N-terminal" evidence="7">
    <location>
        <begin position="26"/>
        <end position="233"/>
    </location>
</feature>
<evidence type="ECO:0000259" key="6">
    <source>
        <dbReference type="Pfam" id="PF07980"/>
    </source>
</evidence>
<keyword evidence="3" id="KW-0732">Signal</keyword>
<evidence type="ECO:0000256" key="1">
    <source>
        <dbReference type="ARBA" id="ARBA00004442"/>
    </source>
</evidence>
<gene>
    <name evidence="8" type="ORF">ABR189_17700</name>
</gene>
<dbReference type="Pfam" id="PF07980">
    <property type="entry name" value="SusD_RagB"/>
    <property type="match status" value="1"/>
</dbReference>
<evidence type="ECO:0000256" key="3">
    <source>
        <dbReference type="ARBA" id="ARBA00022729"/>
    </source>
</evidence>
<evidence type="ECO:0000313" key="8">
    <source>
        <dbReference type="EMBL" id="MET6999227.1"/>
    </source>
</evidence>
<reference evidence="8 9" key="1">
    <citation type="submission" date="2024-06" db="EMBL/GenBank/DDBJ databases">
        <title>Chitinophaga defluvii sp. nov., isolated from municipal sewage.</title>
        <authorList>
            <person name="Zhang L."/>
        </authorList>
    </citation>
    <scope>NUCLEOTIDE SEQUENCE [LARGE SCALE GENOMIC DNA]</scope>
    <source>
        <strain evidence="8 9">H8</strain>
    </source>
</reference>
<comment type="subcellular location">
    <subcellularLocation>
        <location evidence="1">Cell outer membrane</location>
    </subcellularLocation>
</comment>
<evidence type="ECO:0000313" key="9">
    <source>
        <dbReference type="Proteomes" id="UP001549749"/>
    </source>
</evidence>
<comment type="similarity">
    <text evidence="2">Belongs to the SusD family.</text>
</comment>
<sequence length="551" mass="62444">MKLVLNIKTGMLAVLILGTYACKKNYLDRKPSDLITEGEVFRNIENAEKFVNTIYQSLPNLFKPGSAWPLSSATDETNQAIDNSASAADAGNFNTGSMSPSNFPMQWQWDEFYGKIRSCNMFLNNFDKVPNDPTYPDRRNRLKGEALVLRAYYNFQLISRWGEIPIISQVENPFDNPDGIYYKRNTISEGIESILKDLEEAKNLLPATYAERPNNWGRASRMIALALRGRVLLYYASPLYNKDNDPGRWARAAEACKAALDTALTNGYGLNGNYGEIFTQYFNKEVIWSRPAPGAFGDGGIDREMNPRGANGYGNVNPIQELVNDYEMQATGLPITDPNSGFDPQRPYEGRDPRFYATILYPGCMWKGRPLNPNGEDAPRSGQVVTNYWPRKYLLEGVNLFSGTGASDRKWVLFRTAELYLNYAEAQNEATGPSGEIYNALNAVRGRVSMPAYSGGTKETLREKIRHERRIELALEDHRFWDVRRWKIAETVDNREIHGVTVTGNGNVTYTYPVIEKRVFDAKRNYWLPVPQAEIDKVSGRNPDFKQNPGW</sequence>
<keyword evidence="4" id="KW-0472">Membrane</keyword>
<evidence type="ECO:0000256" key="5">
    <source>
        <dbReference type="ARBA" id="ARBA00023237"/>
    </source>
</evidence>
<dbReference type="InterPro" id="IPR033985">
    <property type="entry name" value="SusD-like_N"/>
</dbReference>
<comment type="caution">
    <text evidence="8">The sequence shown here is derived from an EMBL/GenBank/DDBJ whole genome shotgun (WGS) entry which is preliminary data.</text>
</comment>
<dbReference type="EMBL" id="JBEXAC010000002">
    <property type="protein sequence ID" value="MET6999227.1"/>
    <property type="molecule type" value="Genomic_DNA"/>
</dbReference>
<dbReference type="CDD" id="cd08977">
    <property type="entry name" value="SusD"/>
    <property type="match status" value="1"/>
</dbReference>
<dbReference type="Proteomes" id="UP001549749">
    <property type="component" value="Unassembled WGS sequence"/>
</dbReference>
<name>A0ABV2T890_9BACT</name>
<protein>
    <submittedName>
        <fullName evidence="8">RagB/SusD family nutrient uptake outer membrane protein</fullName>
    </submittedName>
</protein>
<organism evidence="8 9">
    <name type="scientific">Chitinophaga defluvii</name>
    <dbReference type="NCBI Taxonomy" id="3163343"/>
    <lineage>
        <taxon>Bacteria</taxon>
        <taxon>Pseudomonadati</taxon>
        <taxon>Bacteroidota</taxon>
        <taxon>Chitinophagia</taxon>
        <taxon>Chitinophagales</taxon>
        <taxon>Chitinophagaceae</taxon>
        <taxon>Chitinophaga</taxon>
    </lineage>
</organism>